<name>A0A2H5Y936_9CHLR</name>
<comment type="caution">
    <text evidence="1">The sequence shown here is derived from an EMBL/GenBank/DDBJ whole genome shotgun (WGS) entry which is preliminary data.</text>
</comment>
<dbReference type="Proteomes" id="UP000236642">
    <property type="component" value="Unassembled WGS sequence"/>
</dbReference>
<evidence type="ECO:0000313" key="2">
    <source>
        <dbReference type="Proteomes" id="UP000236642"/>
    </source>
</evidence>
<reference evidence="2" key="1">
    <citation type="submission" date="2017-09" db="EMBL/GenBank/DDBJ databases">
        <title>Metaegenomics of thermophilic ammonia-oxidizing enrichment culture.</title>
        <authorList>
            <person name="Kato S."/>
            <person name="Suzuki K."/>
        </authorList>
    </citation>
    <scope>NUCLEOTIDE SEQUENCE [LARGE SCALE GENOMIC DNA]</scope>
</reference>
<dbReference type="EMBL" id="BEHY01000085">
    <property type="protein sequence ID" value="GBD09949.1"/>
    <property type="molecule type" value="Genomic_DNA"/>
</dbReference>
<gene>
    <name evidence="1" type="ORF">HRbin22_02211</name>
</gene>
<protein>
    <submittedName>
        <fullName evidence="1">Uncharacterized protein</fullName>
    </submittedName>
</protein>
<evidence type="ECO:0000313" key="1">
    <source>
        <dbReference type="EMBL" id="GBD09949.1"/>
    </source>
</evidence>
<organism evidence="1 2">
    <name type="scientific">Candidatus Thermoflexus japonica</name>
    <dbReference type="NCBI Taxonomy" id="2035417"/>
    <lineage>
        <taxon>Bacteria</taxon>
        <taxon>Bacillati</taxon>
        <taxon>Chloroflexota</taxon>
        <taxon>Thermoflexia</taxon>
        <taxon>Thermoflexales</taxon>
        <taxon>Thermoflexaceae</taxon>
        <taxon>Thermoflexus</taxon>
    </lineage>
</organism>
<sequence length="123" mass="13989">MLRVKDRGSASSITIGKVQYGKENGQWQTLTLAEPFRFPDFQNARTVEAARFGREESPGEVRTRVVIARDRSGRLALAFWIDETDLRIHQGMMAGLGHFMVQRYRDFDIPLSIEPPADVPRSP</sequence>
<accession>A0A2H5Y936</accession>
<proteinExistence type="predicted"/>
<dbReference type="AlphaFoldDB" id="A0A2H5Y936"/>